<dbReference type="InterPro" id="IPR050822">
    <property type="entry name" value="Cerebellin_Synaptic_Org"/>
</dbReference>
<feature type="domain" description="C1q" evidence="4">
    <location>
        <begin position="62"/>
        <end position="191"/>
    </location>
</feature>
<keyword evidence="6" id="KW-1185">Reference proteome</keyword>
<evidence type="ECO:0000259" key="4">
    <source>
        <dbReference type="PROSITE" id="PS50871"/>
    </source>
</evidence>
<dbReference type="InterPro" id="IPR001073">
    <property type="entry name" value="C1q_dom"/>
</dbReference>
<keyword evidence="2" id="KW-0964">Secreted</keyword>
<dbReference type="AlphaFoldDB" id="A0A6J8CWC8"/>
<evidence type="ECO:0000313" key="6">
    <source>
        <dbReference type="Proteomes" id="UP000507470"/>
    </source>
</evidence>
<dbReference type="InterPro" id="IPR008983">
    <property type="entry name" value="Tumour_necrosis_fac-like_dom"/>
</dbReference>
<dbReference type="PANTHER" id="PTHR22923:SF102">
    <property type="entry name" value="CEREBELLIN 13-RELATED"/>
    <property type="match status" value="1"/>
</dbReference>
<dbReference type="PROSITE" id="PS50871">
    <property type="entry name" value="C1Q"/>
    <property type="match status" value="1"/>
</dbReference>
<dbReference type="Pfam" id="PF00386">
    <property type="entry name" value="C1q"/>
    <property type="match status" value="1"/>
</dbReference>
<evidence type="ECO:0000313" key="5">
    <source>
        <dbReference type="EMBL" id="CAC5399836.1"/>
    </source>
</evidence>
<sequence length="191" mass="21563">MIHTTKLSNSFKVQSKNETEFYREQMNTLLESLSSKTEELSVTEKKRENALETMQNTLHQDQRRFNQSFDFLLENFRLSPNRTIEELTAWQQKGNGYDTSTGIFTAPRQGVYHITAVVMSLSGGTLFLSLKHNNEYTAGSLVSGDGHKTGTFDVVLNLQKGDKISVESRGTGYTVYSSINKYTTFSGHLIV</sequence>
<dbReference type="EMBL" id="CACVKT020006109">
    <property type="protein sequence ID" value="CAC5399836.1"/>
    <property type="molecule type" value="Genomic_DNA"/>
</dbReference>
<dbReference type="GO" id="GO:0005576">
    <property type="term" value="C:extracellular region"/>
    <property type="evidence" value="ECO:0007669"/>
    <property type="project" value="UniProtKB-SubCell"/>
</dbReference>
<protein>
    <submittedName>
        <fullName evidence="5">C1QL</fullName>
    </submittedName>
</protein>
<accession>A0A6J8CWC8</accession>
<dbReference type="Gene3D" id="2.60.120.40">
    <property type="match status" value="1"/>
</dbReference>
<evidence type="ECO:0000256" key="3">
    <source>
        <dbReference type="ARBA" id="ARBA00022729"/>
    </source>
</evidence>
<organism evidence="5 6">
    <name type="scientific">Mytilus coruscus</name>
    <name type="common">Sea mussel</name>
    <dbReference type="NCBI Taxonomy" id="42192"/>
    <lineage>
        <taxon>Eukaryota</taxon>
        <taxon>Metazoa</taxon>
        <taxon>Spiralia</taxon>
        <taxon>Lophotrochozoa</taxon>
        <taxon>Mollusca</taxon>
        <taxon>Bivalvia</taxon>
        <taxon>Autobranchia</taxon>
        <taxon>Pteriomorphia</taxon>
        <taxon>Mytilida</taxon>
        <taxon>Mytiloidea</taxon>
        <taxon>Mytilidae</taxon>
        <taxon>Mytilinae</taxon>
        <taxon>Mytilus</taxon>
    </lineage>
</organism>
<name>A0A6J8CWC8_MYTCO</name>
<dbReference type="PANTHER" id="PTHR22923">
    <property type="entry name" value="CEREBELLIN-RELATED"/>
    <property type="match status" value="1"/>
</dbReference>
<dbReference type="SUPFAM" id="SSF49842">
    <property type="entry name" value="TNF-like"/>
    <property type="match status" value="1"/>
</dbReference>
<evidence type="ECO:0000256" key="1">
    <source>
        <dbReference type="ARBA" id="ARBA00004613"/>
    </source>
</evidence>
<keyword evidence="3" id="KW-0732">Signal</keyword>
<gene>
    <name evidence="5" type="ORF">MCOR_34068</name>
</gene>
<dbReference type="OrthoDB" id="10009278at2759"/>
<reference evidence="5 6" key="1">
    <citation type="submission" date="2020-06" db="EMBL/GenBank/DDBJ databases">
        <authorList>
            <person name="Li R."/>
            <person name="Bekaert M."/>
        </authorList>
    </citation>
    <scope>NUCLEOTIDE SEQUENCE [LARGE SCALE GENOMIC DNA]</scope>
    <source>
        <strain evidence="6">wild</strain>
    </source>
</reference>
<comment type="subcellular location">
    <subcellularLocation>
        <location evidence="1">Secreted</location>
    </subcellularLocation>
</comment>
<evidence type="ECO:0000256" key="2">
    <source>
        <dbReference type="ARBA" id="ARBA00022525"/>
    </source>
</evidence>
<dbReference type="Proteomes" id="UP000507470">
    <property type="component" value="Unassembled WGS sequence"/>
</dbReference>
<dbReference type="SMART" id="SM00110">
    <property type="entry name" value="C1Q"/>
    <property type="match status" value="1"/>
</dbReference>
<proteinExistence type="predicted"/>